<comment type="caution">
    <text evidence="2">The sequence shown here is derived from an EMBL/GenBank/DDBJ whole genome shotgun (WGS) entry which is preliminary data.</text>
</comment>
<keyword evidence="3" id="KW-1185">Reference proteome</keyword>
<gene>
    <name evidence="2" type="ORF">EYF80_050232</name>
</gene>
<reference evidence="2 3" key="1">
    <citation type="submission" date="2019-03" db="EMBL/GenBank/DDBJ databases">
        <title>First draft genome of Liparis tanakae, snailfish: a comprehensive survey of snailfish specific genes.</title>
        <authorList>
            <person name="Kim W."/>
            <person name="Song I."/>
            <person name="Jeong J.-H."/>
            <person name="Kim D."/>
            <person name="Kim S."/>
            <person name="Ryu S."/>
            <person name="Song J.Y."/>
            <person name="Lee S.K."/>
        </authorList>
    </citation>
    <scope>NUCLEOTIDE SEQUENCE [LARGE SCALE GENOMIC DNA]</scope>
    <source>
        <tissue evidence="2">Muscle</tissue>
    </source>
</reference>
<evidence type="ECO:0000313" key="3">
    <source>
        <dbReference type="Proteomes" id="UP000314294"/>
    </source>
</evidence>
<dbReference type="Proteomes" id="UP000314294">
    <property type="component" value="Unassembled WGS sequence"/>
</dbReference>
<sequence length="141" mass="15657">MILLERRENQNQHGGANINTHIETSVEDQSFADHPLNACGKIDMQLTLTDMAAPRGLPPRAVLAKLSRCIRIQLGKPSSRLPSPARESLRGSNGPPSVRAQMLPYLFCECLVLVVRDLIKGEQEVSTLRTGKVSQRTNWFP</sequence>
<evidence type="ECO:0000256" key="1">
    <source>
        <dbReference type="SAM" id="MobiDB-lite"/>
    </source>
</evidence>
<proteinExistence type="predicted"/>
<dbReference type="AlphaFoldDB" id="A0A4Z2FGV9"/>
<dbReference type="EMBL" id="SRLO01001266">
    <property type="protein sequence ID" value="TNN39602.1"/>
    <property type="molecule type" value="Genomic_DNA"/>
</dbReference>
<accession>A0A4Z2FGV9</accession>
<protein>
    <submittedName>
        <fullName evidence="2">Uncharacterized protein</fullName>
    </submittedName>
</protein>
<organism evidence="2 3">
    <name type="scientific">Liparis tanakae</name>
    <name type="common">Tanaka's snailfish</name>
    <dbReference type="NCBI Taxonomy" id="230148"/>
    <lineage>
        <taxon>Eukaryota</taxon>
        <taxon>Metazoa</taxon>
        <taxon>Chordata</taxon>
        <taxon>Craniata</taxon>
        <taxon>Vertebrata</taxon>
        <taxon>Euteleostomi</taxon>
        <taxon>Actinopterygii</taxon>
        <taxon>Neopterygii</taxon>
        <taxon>Teleostei</taxon>
        <taxon>Neoteleostei</taxon>
        <taxon>Acanthomorphata</taxon>
        <taxon>Eupercaria</taxon>
        <taxon>Perciformes</taxon>
        <taxon>Cottioidei</taxon>
        <taxon>Cottales</taxon>
        <taxon>Liparidae</taxon>
        <taxon>Liparis</taxon>
    </lineage>
</organism>
<evidence type="ECO:0000313" key="2">
    <source>
        <dbReference type="EMBL" id="TNN39602.1"/>
    </source>
</evidence>
<feature type="region of interest" description="Disordered" evidence="1">
    <location>
        <begin position="76"/>
        <end position="95"/>
    </location>
</feature>
<name>A0A4Z2FGV9_9TELE</name>